<protein>
    <recommendedName>
        <fullName evidence="4">Large ribosomal subunit protein uL13</fullName>
    </recommendedName>
</protein>
<evidence type="ECO:0000313" key="5">
    <source>
        <dbReference type="EMBL" id="OGZ94427.1"/>
    </source>
</evidence>
<comment type="similarity">
    <text evidence="1 4">Belongs to the universal ribosomal protein uL13 family.</text>
</comment>
<evidence type="ECO:0000256" key="3">
    <source>
        <dbReference type="ARBA" id="ARBA00023274"/>
    </source>
</evidence>
<dbReference type="HAMAP" id="MF_01366">
    <property type="entry name" value="Ribosomal_uL13"/>
    <property type="match status" value="1"/>
</dbReference>
<dbReference type="PANTHER" id="PTHR11545:SF2">
    <property type="entry name" value="LARGE RIBOSOMAL SUBUNIT PROTEIN UL13M"/>
    <property type="match status" value="1"/>
</dbReference>
<dbReference type="GO" id="GO:0003735">
    <property type="term" value="F:structural constituent of ribosome"/>
    <property type="evidence" value="ECO:0007669"/>
    <property type="project" value="InterPro"/>
</dbReference>
<dbReference type="Pfam" id="PF00572">
    <property type="entry name" value="Ribosomal_L13"/>
    <property type="match status" value="1"/>
</dbReference>
<dbReference type="NCBIfam" id="TIGR01066">
    <property type="entry name" value="rplM_bact"/>
    <property type="match status" value="1"/>
</dbReference>
<name>A0A1G2K4T5_9BACT</name>
<evidence type="ECO:0000256" key="1">
    <source>
        <dbReference type="ARBA" id="ARBA00006227"/>
    </source>
</evidence>
<dbReference type="GO" id="GO:0006412">
    <property type="term" value="P:translation"/>
    <property type="evidence" value="ECO:0007669"/>
    <property type="project" value="UniProtKB-UniRule"/>
</dbReference>
<comment type="caution">
    <text evidence="5">The sequence shown here is derived from an EMBL/GenBank/DDBJ whole genome shotgun (WGS) entry which is preliminary data.</text>
</comment>
<dbReference type="GO" id="GO:0003729">
    <property type="term" value="F:mRNA binding"/>
    <property type="evidence" value="ECO:0007669"/>
    <property type="project" value="TreeGrafter"/>
</dbReference>
<proteinExistence type="inferred from homology"/>
<reference evidence="5 6" key="1">
    <citation type="journal article" date="2016" name="Nat. Commun.">
        <title>Thousands of microbial genomes shed light on interconnected biogeochemical processes in an aquifer system.</title>
        <authorList>
            <person name="Anantharaman K."/>
            <person name="Brown C.T."/>
            <person name="Hug L.A."/>
            <person name="Sharon I."/>
            <person name="Castelle C.J."/>
            <person name="Probst A.J."/>
            <person name="Thomas B.C."/>
            <person name="Singh A."/>
            <person name="Wilkins M.J."/>
            <person name="Karaoz U."/>
            <person name="Brodie E.L."/>
            <person name="Williams K.H."/>
            <person name="Hubbard S.S."/>
            <person name="Banfield J.F."/>
        </authorList>
    </citation>
    <scope>NUCLEOTIDE SEQUENCE [LARGE SCALE GENOMIC DNA]</scope>
</reference>
<comment type="function">
    <text evidence="4">This protein is one of the early assembly proteins of the 50S ribosomal subunit, although it is not seen to bind rRNA by itself. It is important during the early stages of 50S assembly.</text>
</comment>
<dbReference type="InterPro" id="IPR005823">
    <property type="entry name" value="Ribosomal_uL13_bac-type"/>
</dbReference>
<dbReference type="GO" id="GO:0017148">
    <property type="term" value="P:negative regulation of translation"/>
    <property type="evidence" value="ECO:0007669"/>
    <property type="project" value="TreeGrafter"/>
</dbReference>
<accession>A0A1G2K4T5</accession>
<gene>
    <name evidence="4" type="primary">rplM</name>
    <name evidence="5" type="ORF">A2633_04075</name>
</gene>
<dbReference type="CDD" id="cd00392">
    <property type="entry name" value="Ribosomal_L13"/>
    <property type="match status" value="1"/>
</dbReference>
<dbReference type="GO" id="GO:0022625">
    <property type="term" value="C:cytosolic large ribosomal subunit"/>
    <property type="evidence" value="ECO:0007669"/>
    <property type="project" value="TreeGrafter"/>
</dbReference>
<dbReference type="Proteomes" id="UP000177152">
    <property type="component" value="Unassembled WGS sequence"/>
</dbReference>
<dbReference type="PIRSF" id="PIRSF002181">
    <property type="entry name" value="Ribosomal_L13"/>
    <property type="match status" value="1"/>
</dbReference>
<sequence length="117" mass="13556">MEQSFDAKGKILGRLATEVAKVLMGKNFPDYAPNKAPKGNVNVSNIDHIVVTGTKLRNKKYYHHSGYIGNLKTVRLEELMKKDSRKVFYKAVWNMLPKNRLRRVRMKHLRLFKGNAQ</sequence>
<dbReference type="SUPFAM" id="SSF52161">
    <property type="entry name" value="Ribosomal protein L13"/>
    <property type="match status" value="1"/>
</dbReference>
<dbReference type="InterPro" id="IPR036899">
    <property type="entry name" value="Ribosomal_uL13_sf"/>
</dbReference>
<evidence type="ECO:0000256" key="4">
    <source>
        <dbReference type="HAMAP-Rule" id="MF_01366"/>
    </source>
</evidence>
<dbReference type="InterPro" id="IPR005822">
    <property type="entry name" value="Ribosomal_uL13"/>
</dbReference>
<comment type="subunit">
    <text evidence="4">Part of the 50S ribosomal subunit.</text>
</comment>
<dbReference type="EMBL" id="MHQC01000036">
    <property type="protein sequence ID" value="OGZ94427.1"/>
    <property type="molecule type" value="Genomic_DNA"/>
</dbReference>
<keyword evidence="2 4" id="KW-0689">Ribosomal protein</keyword>
<dbReference type="AlphaFoldDB" id="A0A1G2K4T5"/>
<dbReference type="PANTHER" id="PTHR11545">
    <property type="entry name" value="RIBOSOMAL PROTEIN L13"/>
    <property type="match status" value="1"/>
</dbReference>
<dbReference type="Gene3D" id="3.90.1180.10">
    <property type="entry name" value="Ribosomal protein L13"/>
    <property type="match status" value="1"/>
</dbReference>
<evidence type="ECO:0000313" key="6">
    <source>
        <dbReference type="Proteomes" id="UP000177152"/>
    </source>
</evidence>
<keyword evidence="3 4" id="KW-0687">Ribonucleoprotein</keyword>
<organism evidence="5 6">
    <name type="scientific">Candidatus Sungbacteria bacterium RIFCSPHIGHO2_01_FULL_47_32</name>
    <dbReference type="NCBI Taxonomy" id="1802264"/>
    <lineage>
        <taxon>Bacteria</taxon>
        <taxon>Candidatus Sungiibacteriota</taxon>
    </lineage>
</organism>
<evidence type="ECO:0000256" key="2">
    <source>
        <dbReference type="ARBA" id="ARBA00022980"/>
    </source>
</evidence>